<dbReference type="AlphaFoldDB" id="A0AAD8ERA8"/>
<feature type="non-terminal residue" evidence="1">
    <location>
        <position position="57"/>
    </location>
</feature>
<comment type="caution">
    <text evidence="1">The sequence shown here is derived from an EMBL/GenBank/DDBJ whole genome shotgun (WGS) entry which is preliminary data.</text>
</comment>
<evidence type="ECO:0000313" key="2">
    <source>
        <dbReference type="Proteomes" id="UP001233999"/>
    </source>
</evidence>
<accession>A0AAD8ERA8</accession>
<organism evidence="1 2">
    <name type="scientific">Diploptera punctata</name>
    <name type="common">Pacific beetle cockroach</name>
    <dbReference type="NCBI Taxonomy" id="6984"/>
    <lineage>
        <taxon>Eukaryota</taxon>
        <taxon>Metazoa</taxon>
        <taxon>Ecdysozoa</taxon>
        <taxon>Arthropoda</taxon>
        <taxon>Hexapoda</taxon>
        <taxon>Insecta</taxon>
        <taxon>Pterygota</taxon>
        <taxon>Neoptera</taxon>
        <taxon>Polyneoptera</taxon>
        <taxon>Dictyoptera</taxon>
        <taxon>Blattodea</taxon>
        <taxon>Blaberoidea</taxon>
        <taxon>Blaberidae</taxon>
        <taxon>Diplopterinae</taxon>
        <taxon>Diploptera</taxon>
    </lineage>
</organism>
<gene>
    <name evidence="1" type="ORF">L9F63_010018</name>
</gene>
<sequence>GFSVVTPEVAAPGRVTAVLVTLHGSESLQPVNVTLRLVSDRVEEVTQLLSEVSQEIK</sequence>
<evidence type="ECO:0000313" key="1">
    <source>
        <dbReference type="EMBL" id="KAJ9599486.1"/>
    </source>
</evidence>
<dbReference type="Proteomes" id="UP001233999">
    <property type="component" value="Unassembled WGS sequence"/>
</dbReference>
<reference evidence="1" key="2">
    <citation type="submission" date="2023-05" db="EMBL/GenBank/DDBJ databases">
        <authorList>
            <person name="Fouks B."/>
        </authorList>
    </citation>
    <scope>NUCLEOTIDE SEQUENCE</scope>
    <source>
        <strain evidence="1">Stay&amp;Tobe</strain>
        <tissue evidence="1">Testes</tissue>
    </source>
</reference>
<protein>
    <submittedName>
        <fullName evidence="1">Uncharacterized protein</fullName>
    </submittedName>
</protein>
<name>A0AAD8ERA8_DIPPU</name>
<proteinExistence type="predicted"/>
<reference evidence="1" key="1">
    <citation type="journal article" date="2023" name="IScience">
        <title>Live-bearing cockroach genome reveals convergent evolutionary mechanisms linked to viviparity in insects and beyond.</title>
        <authorList>
            <person name="Fouks B."/>
            <person name="Harrison M.C."/>
            <person name="Mikhailova A.A."/>
            <person name="Marchal E."/>
            <person name="English S."/>
            <person name="Carruthers M."/>
            <person name="Jennings E.C."/>
            <person name="Chiamaka E.L."/>
            <person name="Frigard R.A."/>
            <person name="Pippel M."/>
            <person name="Attardo G.M."/>
            <person name="Benoit J.B."/>
            <person name="Bornberg-Bauer E."/>
            <person name="Tobe S.S."/>
        </authorList>
    </citation>
    <scope>NUCLEOTIDE SEQUENCE</scope>
    <source>
        <strain evidence="1">Stay&amp;Tobe</strain>
    </source>
</reference>
<keyword evidence="2" id="KW-1185">Reference proteome</keyword>
<feature type="non-terminal residue" evidence="1">
    <location>
        <position position="1"/>
    </location>
</feature>
<dbReference type="EMBL" id="JASPKZ010000803">
    <property type="protein sequence ID" value="KAJ9599486.1"/>
    <property type="molecule type" value="Genomic_DNA"/>
</dbReference>